<dbReference type="OrthoDB" id="9795306at2"/>
<dbReference type="PANTHER" id="PTHR33990">
    <property type="entry name" value="PROTEIN YJDN-RELATED"/>
    <property type="match status" value="1"/>
</dbReference>
<organism evidence="3 4">
    <name type="scientific">Enterococcus gallinarum</name>
    <dbReference type="NCBI Taxonomy" id="1353"/>
    <lineage>
        <taxon>Bacteria</taxon>
        <taxon>Bacillati</taxon>
        <taxon>Bacillota</taxon>
        <taxon>Bacilli</taxon>
        <taxon>Lactobacillales</taxon>
        <taxon>Enterococcaceae</taxon>
        <taxon>Enterococcus</taxon>
    </lineage>
</organism>
<dbReference type="Gene3D" id="3.10.180.10">
    <property type="entry name" value="2,3-Dihydroxybiphenyl 1,2-Dioxygenase, domain 1"/>
    <property type="match status" value="1"/>
</dbReference>
<accession>A0A1L8TQE8</accession>
<dbReference type="InterPro" id="IPR029068">
    <property type="entry name" value="Glyas_Bleomycin-R_OHBP_Dase"/>
</dbReference>
<evidence type="ECO:0000313" key="5">
    <source>
        <dbReference type="Proteomes" id="UP001241571"/>
    </source>
</evidence>
<feature type="domain" description="Glyoxalase/fosfomycin resistance/dioxygenase" evidence="1">
    <location>
        <begin position="18"/>
        <end position="142"/>
    </location>
</feature>
<dbReference type="Proteomes" id="UP000254807">
    <property type="component" value="Unassembled WGS sequence"/>
</dbReference>
<dbReference type="SUPFAM" id="SSF54593">
    <property type="entry name" value="Glyoxalase/Bleomycin resistance protein/Dihydroxybiphenyl dioxygenase"/>
    <property type="match status" value="1"/>
</dbReference>
<gene>
    <name evidence="3" type="ORF">NCTC12360_02002</name>
    <name evidence="2" type="ORF">QRX88_05855</name>
</gene>
<protein>
    <submittedName>
        <fullName evidence="3">Glyoxalase super family protein</fullName>
    </submittedName>
    <submittedName>
        <fullName evidence="2">VOC family protein</fullName>
    </submittedName>
</protein>
<evidence type="ECO:0000313" key="2">
    <source>
        <dbReference type="EMBL" id="MDL4935242.1"/>
    </source>
</evidence>
<name>A0A1L8TQE8_ENTGA</name>
<dbReference type="AlphaFoldDB" id="A0A1L8TQE8"/>
<proteinExistence type="predicted"/>
<dbReference type="GeneID" id="93222809"/>
<evidence type="ECO:0000313" key="4">
    <source>
        <dbReference type="Proteomes" id="UP000254807"/>
    </source>
</evidence>
<dbReference type="RefSeq" id="WP_060815327.1">
    <property type="nucleotide sequence ID" value="NZ_BSYC01000001.1"/>
</dbReference>
<evidence type="ECO:0000259" key="1">
    <source>
        <dbReference type="Pfam" id="PF00903"/>
    </source>
</evidence>
<dbReference type="EMBL" id="UFYW01000001">
    <property type="protein sequence ID" value="STD83535.1"/>
    <property type="molecule type" value="Genomic_DNA"/>
</dbReference>
<evidence type="ECO:0000313" key="3">
    <source>
        <dbReference type="EMBL" id="STD83535.1"/>
    </source>
</evidence>
<reference evidence="2 5" key="2">
    <citation type="submission" date="2023-06" db="EMBL/GenBank/DDBJ databases">
        <title>Acute promotion of culturable opportunistic pathogens and persistent increase of antibiotic resistance following antibiotic exposure in mouse gut microbiota.</title>
        <authorList>
            <person name="Li L."/>
            <person name="Wang B."/>
            <person name="Sun Y."/>
            <person name="Wang M."/>
            <person name="Xu H."/>
        </authorList>
    </citation>
    <scope>NUCLEOTIDE SEQUENCE [LARGE SCALE GENOMIC DNA]</scope>
    <source>
        <strain evidence="2 5">CRI2_2</strain>
    </source>
</reference>
<dbReference type="Proteomes" id="UP001241571">
    <property type="component" value="Unassembled WGS sequence"/>
</dbReference>
<sequence length="151" mass="17086">MASIDVALFLTLEGKGTEALAFYQDIFDGKLLFKMTFQEFKTQLAPDTVIETGTEHWLSHAVLQIGQTQMQLTDQPIDPRIPCQQGNTLSLSVITDTIEKAQTIYEKLSQHQLSKIYQSPIQNEFADFYAILQDPFGLVIQITKEKTLSDE</sequence>
<dbReference type="EMBL" id="JASUBT010000003">
    <property type="protein sequence ID" value="MDL4935242.1"/>
    <property type="molecule type" value="Genomic_DNA"/>
</dbReference>
<reference evidence="3 4" key="1">
    <citation type="submission" date="2018-06" db="EMBL/GenBank/DDBJ databases">
        <authorList>
            <consortium name="Pathogen Informatics"/>
            <person name="Doyle S."/>
        </authorList>
    </citation>
    <scope>NUCLEOTIDE SEQUENCE [LARGE SCALE GENOMIC DNA]</scope>
    <source>
        <strain evidence="3 4">NCTC12360</strain>
    </source>
</reference>
<keyword evidence="4" id="KW-1185">Reference proteome</keyword>
<dbReference type="PANTHER" id="PTHR33990:SF4">
    <property type="entry name" value="PHNB-LIKE DOMAIN-CONTAINING PROTEIN"/>
    <property type="match status" value="1"/>
</dbReference>
<dbReference type="Pfam" id="PF00903">
    <property type="entry name" value="Glyoxalase"/>
    <property type="match status" value="1"/>
</dbReference>
<dbReference type="InterPro" id="IPR004360">
    <property type="entry name" value="Glyas_Fos-R_dOase_dom"/>
</dbReference>